<feature type="transmembrane region" description="Helical" evidence="9">
    <location>
        <begin position="20"/>
        <end position="37"/>
    </location>
</feature>
<feature type="transmembrane region" description="Helical" evidence="9">
    <location>
        <begin position="481"/>
        <end position="502"/>
    </location>
</feature>
<feature type="transmembrane region" description="Helical" evidence="9">
    <location>
        <begin position="643"/>
        <end position="665"/>
    </location>
</feature>
<keyword evidence="7" id="KW-0175">Coiled coil</keyword>
<feature type="transmembrane region" description="Helical" evidence="9">
    <location>
        <begin position="3241"/>
        <end position="3261"/>
    </location>
</feature>
<feature type="transmembrane region" description="Helical" evidence="9">
    <location>
        <begin position="266"/>
        <end position="286"/>
    </location>
</feature>
<feature type="transmembrane region" description="Helical" evidence="9">
    <location>
        <begin position="2957"/>
        <end position="2979"/>
    </location>
</feature>
<feature type="region of interest" description="Disordered" evidence="8">
    <location>
        <begin position="1877"/>
        <end position="1899"/>
    </location>
</feature>
<keyword evidence="4 9" id="KW-0812">Transmembrane</keyword>
<dbReference type="SUPFAM" id="SSF103473">
    <property type="entry name" value="MFS general substrate transporter"/>
    <property type="match status" value="2"/>
</dbReference>
<feature type="transmembrane region" description="Helical" evidence="9">
    <location>
        <begin position="985"/>
        <end position="1005"/>
    </location>
</feature>
<feature type="transmembrane region" description="Helical" evidence="9">
    <location>
        <begin position="3419"/>
        <end position="3443"/>
    </location>
</feature>
<evidence type="ECO:0000256" key="5">
    <source>
        <dbReference type="ARBA" id="ARBA00022989"/>
    </source>
</evidence>
<feature type="transmembrane region" description="Helical" evidence="9">
    <location>
        <begin position="3037"/>
        <end position="3057"/>
    </location>
</feature>
<evidence type="ECO:0000256" key="3">
    <source>
        <dbReference type="ARBA" id="ARBA00022448"/>
    </source>
</evidence>
<feature type="transmembrane region" description="Helical" evidence="9">
    <location>
        <begin position="3273"/>
        <end position="3293"/>
    </location>
</feature>
<organism evidence="11 12">
    <name type="scientific">Lagenidium giganteum</name>
    <dbReference type="NCBI Taxonomy" id="4803"/>
    <lineage>
        <taxon>Eukaryota</taxon>
        <taxon>Sar</taxon>
        <taxon>Stramenopiles</taxon>
        <taxon>Oomycota</taxon>
        <taxon>Peronosporomycetes</taxon>
        <taxon>Pythiales</taxon>
        <taxon>Pythiaceae</taxon>
    </lineage>
</organism>
<feature type="compositionally biased region" description="Polar residues" evidence="8">
    <location>
        <begin position="77"/>
        <end position="88"/>
    </location>
</feature>
<feature type="transmembrane region" description="Helical" evidence="9">
    <location>
        <begin position="2663"/>
        <end position="2685"/>
    </location>
</feature>
<feature type="transmembrane region" description="Helical" evidence="9">
    <location>
        <begin position="606"/>
        <end position="623"/>
    </location>
</feature>
<evidence type="ECO:0000256" key="4">
    <source>
        <dbReference type="ARBA" id="ARBA00022692"/>
    </source>
</evidence>
<feature type="transmembrane region" description="Helical" evidence="9">
    <location>
        <begin position="361"/>
        <end position="383"/>
    </location>
</feature>
<dbReference type="GO" id="GO:0005337">
    <property type="term" value="F:nucleoside transmembrane transporter activity"/>
    <property type="evidence" value="ECO:0007669"/>
    <property type="project" value="InterPro"/>
</dbReference>
<reference evidence="11" key="1">
    <citation type="submission" date="2022-11" db="EMBL/GenBank/DDBJ databases">
        <authorList>
            <person name="Morgan W.R."/>
            <person name="Tartar A."/>
        </authorList>
    </citation>
    <scope>NUCLEOTIDE SEQUENCE</scope>
    <source>
        <strain evidence="11">ARSEF 373</strain>
    </source>
</reference>
<feature type="compositionally biased region" description="Low complexity" evidence="8">
    <location>
        <begin position="61"/>
        <end position="76"/>
    </location>
</feature>
<dbReference type="PANTHER" id="PTHR10332">
    <property type="entry name" value="EQUILIBRATIVE NUCLEOSIDE TRANSPORTER"/>
    <property type="match status" value="1"/>
</dbReference>
<feature type="transmembrane region" description="Helical" evidence="9">
    <location>
        <begin position="921"/>
        <end position="942"/>
    </location>
</feature>
<feature type="transmembrane region" description="Helical" evidence="9">
    <location>
        <begin position="2697"/>
        <end position="2719"/>
    </location>
</feature>
<feature type="transmembrane region" description="Helical" evidence="9">
    <location>
        <begin position="3512"/>
        <end position="3532"/>
    </location>
</feature>
<feature type="transmembrane region" description="Helical" evidence="9">
    <location>
        <begin position="3475"/>
        <end position="3500"/>
    </location>
</feature>
<dbReference type="Proteomes" id="UP001146120">
    <property type="component" value="Unassembled WGS sequence"/>
</dbReference>
<feature type="transmembrane region" description="Helical" evidence="9">
    <location>
        <begin position="3203"/>
        <end position="3229"/>
    </location>
</feature>
<dbReference type="Pfam" id="PF02463">
    <property type="entry name" value="SMC_N"/>
    <property type="match status" value="1"/>
</dbReference>
<keyword evidence="5 9" id="KW-1133">Transmembrane helix</keyword>
<feature type="region of interest" description="Disordered" evidence="8">
    <location>
        <begin position="61"/>
        <end position="88"/>
    </location>
</feature>
<feature type="transmembrane region" description="Helical" evidence="9">
    <location>
        <begin position="1173"/>
        <end position="1199"/>
    </location>
</feature>
<feature type="transmembrane region" description="Helical" evidence="9">
    <location>
        <begin position="1127"/>
        <end position="1152"/>
    </location>
</feature>
<feature type="transmembrane region" description="Helical" evidence="9">
    <location>
        <begin position="2739"/>
        <end position="2764"/>
    </location>
</feature>
<feature type="transmembrane region" description="Helical" evidence="9">
    <location>
        <begin position="2808"/>
        <end position="2828"/>
    </location>
</feature>
<dbReference type="InterPro" id="IPR002259">
    <property type="entry name" value="Eqnu_transpt"/>
</dbReference>
<dbReference type="EMBL" id="DAKRPA010000160">
    <property type="protein sequence ID" value="DAZ96663.1"/>
    <property type="molecule type" value="Genomic_DNA"/>
</dbReference>
<feature type="domain" description="RecF/RecN/SMC N-terminal" evidence="10">
    <location>
        <begin position="1530"/>
        <end position="2571"/>
    </location>
</feature>
<comment type="similarity">
    <text evidence="2">Belongs to the SLC29A/ENT transporter (TC 2.A.57) family.</text>
</comment>
<comment type="caution">
    <text evidence="11">The sequence shown here is derived from an EMBL/GenBank/DDBJ whole genome shotgun (WGS) entry which is preliminary data.</text>
</comment>
<feature type="non-terminal residue" evidence="11">
    <location>
        <position position="1"/>
    </location>
</feature>
<dbReference type="Gene3D" id="1.10.287.1490">
    <property type="match status" value="2"/>
</dbReference>
<dbReference type="Pfam" id="PF01733">
    <property type="entry name" value="Nucleoside_tran"/>
    <property type="match status" value="5"/>
</dbReference>
<feature type="transmembrane region" description="Helical" evidence="9">
    <location>
        <begin position="776"/>
        <end position="796"/>
    </location>
</feature>
<evidence type="ECO:0000256" key="9">
    <source>
        <dbReference type="SAM" id="Phobius"/>
    </source>
</evidence>
<evidence type="ECO:0000256" key="8">
    <source>
        <dbReference type="SAM" id="MobiDB-lite"/>
    </source>
</evidence>
<feature type="transmembrane region" description="Helical" evidence="9">
    <location>
        <begin position="832"/>
        <end position="854"/>
    </location>
</feature>
<feature type="transmembrane region" description="Helical" evidence="9">
    <location>
        <begin position="128"/>
        <end position="145"/>
    </location>
</feature>
<feature type="transmembrane region" description="Helical" evidence="9">
    <location>
        <begin position="1427"/>
        <end position="1449"/>
    </location>
</feature>
<dbReference type="SUPFAM" id="SSF52540">
    <property type="entry name" value="P-loop containing nucleoside triphosphate hydrolases"/>
    <property type="match status" value="2"/>
</dbReference>
<reference evidence="11" key="2">
    <citation type="journal article" date="2023" name="Microbiol Resour">
        <title>Decontamination and Annotation of the Draft Genome Sequence of the Oomycete Lagenidium giganteum ARSEF 373.</title>
        <authorList>
            <person name="Morgan W.R."/>
            <person name="Tartar A."/>
        </authorList>
    </citation>
    <scope>NUCLEOTIDE SEQUENCE</scope>
    <source>
        <strain evidence="11">ARSEF 373</strain>
    </source>
</reference>
<evidence type="ECO:0000256" key="6">
    <source>
        <dbReference type="ARBA" id="ARBA00023136"/>
    </source>
</evidence>
<evidence type="ECO:0000313" key="12">
    <source>
        <dbReference type="Proteomes" id="UP001146120"/>
    </source>
</evidence>
<evidence type="ECO:0000259" key="10">
    <source>
        <dbReference type="Pfam" id="PF02463"/>
    </source>
</evidence>
<sequence length="3542" mass="395282">RAARAMLPRPAPACNTVQAMAPGSAVIVLCLVMAAPARSRRSQLSARCRFDCDGRVTPRLAPATSSSAPAGSTHAHMQSQSPTKQAAMSPSPVTKEAFAIAETPKALEEGQDGIPQDIWDDMKKHDKFIYLSLMFLNGSVLWAFYSCLSAQNYFQNRFPEVKFEFLTTLVASWPMFFGHFIQVFFGVDKMVSQYVRIQFGFLLSLAMAVLIMVFSAIDFGNHHTLGSTLVLACFTLIGFANSLSESGFYTLAALFPVPKYSNAVQIGNVASGILNITIATVIRLIVGGIKQAESSVSTSFYIFFGLLLAVCIAAIFLFHRIMNLPCVRFLSERNQASTKAQELDSQSLGCRLRNLWRIFRIIWIPTLVQFIVFFVSLSVFPGFGCTGGRILDPKVNPNISEMPTSANWYCAPGIIGSYNYGDFFGRVFCTAAVYKVVTMKLALGMSILRIAYIPLLLMGVFGSSFFAFNGIDITSPLIYSVLLNFTIGITNGVLVTVTMGMGPRMVAPEDRESAGAILVLGLFLGIASGSTFGYEISTKGLLGLCQCDQRYQLSLSDAMNSPKQHFESAGTPGNDDKHHLPHVQLEDGGDGIPPEIWDDLKKHDKFIYFSLMFLNGSVLWAFYSCLSAQNYFQVRFPEVKFEFLTTLAVSWPMFFGHFIQVAFGVDKMITQRTRIQVGFLISFAMAVLIMVFSAIDFGNHHTLGSTLVLLCFALIGFANSLSESGFYTVAVLFPVPKYSNAVQIGNATSGILNITVATVIRLIVGGIKQTDSSVSTSFYLFFSLLLVVCVTAIFLFRHIMNLRPLLASTKAQELDSQSLGCRLRNLWRIFRIIWIPTLVQFIVFFVSLSVFPGFGCTGGRILDPKVNPNISEMPTSANWYCAPGIIGSYNYGDFFGRVFCTAAVYKVVTMKLALGMSILRIAYIPLLLMGVFGSSFFAFNGIDITSPLIYSVLLNFTIGITNGVLVTVTMGMGPRMVAPEDRESAGAILVLGLFLGIASGSTFGYEISTKGLLGLIATCPMPSPNQHFEAVGTPVGDDKRQLQHEEHTLEDGGDGIPQDIWNDIKKNERFIFFSLTFLNGAVLWAFFSCLSAQNFYQQRFKSVKFSFLTTLWVLFGLDKVLSHNVRIISGFTIFATMAVTVIVLGCFAIIGGANSLSEAVFYAISALFPVPKFTNAVQIGSVSAGVINITAATLLPLIIGGVHQTSDSTSTSFYLFFSLLVIVSFAAILVFRRLWTLKCIQFLVQRNDASTRALRLNSQSIGARLCNLARIFRVIWLPAIAQFLIFFVSLTVYPGFGCEGSRILVPDVNPHVKSVPTSIVWYCAPGIIGSYSFGDFLGRVMCTATVYKVFTGHLCFALTVLRFAYIPLLLMGVYGTSFFVFGGEDLVSPLLYNVAVNFSIGLTNGVLAVFTMGIAPRMVGPDDRESAGAIMVFFLFFGLATGSLFGFFVSDQKLLGLAHGLDAQKENYVNGAEEAELPRRRRASAVTEDDDDDAEGLDQSMDLTQELSVQDNGAAEAPAQADGESEMGVIEEIYCENFMCHRKMRVKLSPHINFITGENGSGKSAIIAAIQICLGASARSTHRGKSIKNLIRHGHEGNALVRITLRNDARGSDAFRAETFGKRIMVERIIRRDGSAEYRLKNDKGVLVSKLKTDLEAMLDHLNIQTENPCAILDQENAKLFLKGNPTDKYKFFLQSTDLYKMRTTYSKIDEETRAISDSVLKRERIKINALKEAMDEAVQRWDDAQSIGKLEAEFTQLKKELAWSFVREKELEALKVEKKMKIKQRDEAEIREKYTAVSNTVKSLEDKQKTKNNELEKLNMRARENQRMREAAKNSIREARKPLHSYKAELKQLSQQRDRAHQRIARLERDINHKRQQHEEMLASRKARNSGMRERVERKRHEVARIEEELNDVKHRAVPDSGNLDDLEHQHDNCVRQLRDAENEVGRIQRRIASLKAQKRDSLAVFGPKIPQLQQMIQENLHRFAEPPIGPLGVYVKLPERFKHLAVAIEVALKGTLQSYLVVNGRDKALLDDLKRRVGCASNQATIIIAKRTGKRYENLRLAEGSLTAHALCNILEVSNDEVFNALIDVCSTESKLLFNDRESAEANVLRGSSGNFRMARFVSEVYLPSGDKFVVRSGNLAYIANKGSRRSSIICTDVEGEIQELEQKLHYAQGSCDVIRRDESKLREEKDIVLHNRRRMDEQINRLTHQYNQVRVQLRNLEDELSDDVQQQTLDTSVLEDELEEVHKEIASYKQREIDLNEMLSKFNPDLEDLLKNLEDLSNEENEIGEEMQELQEDVDGLYKHLSEMKIQELRYEREAAAVSEFVTQWASEHAQISEECEELRRKACLHCGSDERIEVTESRDYYGKRLTDIKRKIEKERGRFQGMDLDELQMDMEEKTLKYEKKKATYDKFAQNLRRIRSMLEERKAVWQILRKEIAHRTSMEFNKYMYINNFAGKLKFRHDDQRLEITVLHNEKGRSRASQVTDMKELSGGERSYTQVSLLLALGESIECPFRVMDGFDVFMDSVNRDMTIQLLVDAAKKDCKKQFIFVTPNDLSALRKDPMVKIQKMDPPRDPRANNNMHSPNKQDKLMDEVDGVLEEGQDGIPQDIWDDMQQNEKFIYHSLMFLNGSVLWGFYSCLSAQTFFADTFKKEESDLDFNFLTTLVTAWPMVIGHVIQVIFAIDKKFGQQKRVILGFCIFMTMAVCIMIFSAITWQTDGTPPGVKDPKKMLGATLVLVCFGIVGAANSLSEATFYTLAALFPVEKFTNGVQIGNVMAGVLNITINTIIRLIVGGVKQTGNSASTSFYIFFALLVIVCIAAIMLYRRLVNLPCIKFLLERNEEATRAHGLANQSMGATMWNLARIFRQIWMPAIVQFLVFFVSLSVFPGFGCSGTRILDPKVNKHLEAPPTSIFWSCAPGIIGTYNYGDFFGRIACTAAVYKIFNMKLSFALTMLRLAFIPLMLMGVAGTSLYIFGGSWTGSGLTLVGTWTDITTPLIYNVIMTLVIGFSNGLLSTVTMGVAPRLVGPDDRESAGAIMVFFLFLGIASGATFGFEISENHYFGKTDKLIVQEASHLEEGQDGIPQEIWDDMKKHENFIYYGLMFLNGSVLWAYYSCLSAQDFYKVQFEGSGVNFEFLTTLITAWPMVGGFLLQMIFAIDKKVSQQKRVNIGYCIFIAMALTIMILSAVHWKDNMKSTGAWLVLTCFGVIGFSNSLSEATFYTLAALFPVEKFTNGVQIGNVCAGILNITVNTIIRLAVGGVKQKGDSTKTSFYIFFSLLIMVCVAALVLYRRMVNLPCIKFLLERNEESTRNLGLANQSIGATLANLARIFKQIWVPAIAQFLIFFVSLAVFPGFGCTGTRILVPGVNTHLTAPPTSINWYCAPGIIGAYNYGDFFGRIACTAAVYRIFTMKISFILTLLRLVFIPLMLMGVAGTSLYVFGGSWKWAMALDPVTNTMVNTLSGTWTDITSPLIYNVIMTLIIGFTNGLLCTVTMGVAPRLVGPDDRESAGAIMVFFLFLGIAGGATLGYEIGHQHYFDL</sequence>
<proteinExistence type="inferred from homology"/>
<feature type="coiled-coil region" evidence="7">
    <location>
        <begin position="2199"/>
        <end position="2349"/>
    </location>
</feature>
<keyword evidence="6 9" id="KW-0472">Membrane</keyword>
<feature type="transmembrane region" description="Helical" evidence="9">
    <location>
        <begin position="3000"/>
        <end position="3025"/>
    </location>
</feature>
<feature type="transmembrane region" description="Helical" evidence="9">
    <location>
        <begin position="298"/>
        <end position="318"/>
    </location>
</feature>
<evidence type="ECO:0000256" key="1">
    <source>
        <dbReference type="ARBA" id="ARBA00004141"/>
    </source>
</evidence>
<feature type="transmembrane region" description="Helical" evidence="9">
    <location>
        <begin position="677"/>
        <end position="695"/>
    </location>
</feature>
<dbReference type="Gene3D" id="3.40.50.300">
    <property type="entry name" value="P-loop containing nucleotide triphosphate hydrolases"/>
    <property type="match status" value="2"/>
</dbReference>
<dbReference type="PANTHER" id="PTHR10332:SF10">
    <property type="entry name" value="EQUILIBRATIVE NUCLEOSIDE TRANSPORTER 4"/>
    <property type="match status" value="1"/>
</dbReference>
<protein>
    <recommendedName>
        <fullName evidence="10">RecF/RecN/SMC N-terminal domain-containing protein</fullName>
    </recommendedName>
</protein>
<feature type="transmembrane region" description="Helical" evidence="9">
    <location>
        <begin position="2776"/>
        <end position="2796"/>
    </location>
</feature>
<name>A0AAV2YSA3_9STRA</name>
<evidence type="ECO:0000256" key="7">
    <source>
        <dbReference type="SAM" id="Coils"/>
    </source>
</evidence>
<feature type="transmembrane region" description="Helical" evidence="9">
    <location>
        <begin position="447"/>
        <end position="469"/>
    </location>
</feature>
<feature type="transmembrane region" description="Helical" evidence="9">
    <location>
        <begin position="3337"/>
        <end position="3358"/>
    </location>
</feature>
<evidence type="ECO:0000313" key="11">
    <source>
        <dbReference type="EMBL" id="DAZ96663.1"/>
    </source>
</evidence>
<feature type="transmembrane region" description="Helical" evidence="9">
    <location>
        <begin position="707"/>
        <end position="732"/>
    </location>
</feature>
<feature type="transmembrane region" description="Helical" evidence="9">
    <location>
        <begin position="1319"/>
        <end position="1337"/>
    </location>
</feature>
<feature type="region of interest" description="Disordered" evidence="8">
    <location>
        <begin position="1472"/>
        <end position="1497"/>
    </location>
</feature>
<feature type="transmembrane region" description="Helical" evidence="9">
    <location>
        <begin position="1274"/>
        <end position="1296"/>
    </location>
</feature>
<feature type="transmembrane region" description="Helical" evidence="9">
    <location>
        <begin position="744"/>
        <end position="764"/>
    </location>
</feature>
<feature type="transmembrane region" description="Helical" evidence="9">
    <location>
        <begin position="948"/>
        <end position="973"/>
    </location>
</feature>
<feature type="transmembrane region" description="Helical" evidence="9">
    <location>
        <begin position="1070"/>
        <end position="1090"/>
    </location>
</feature>
<feature type="transmembrane region" description="Helical" evidence="9">
    <location>
        <begin position="514"/>
        <end position="534"/>
    </location>
</feature>
<feature type="transmembrane region" description="Helical" evidence="9">
    <location>
        <begin position="2872"/>
        <end position="2893"/>
    </location>
</feature>
<accession>A0AAV2YSA3</accession>
<feature type="transmembrane region" description="Helical" evidence="9">
    <location>
        <begin position="3173"/>
        <end position="3191"/>
    </location>
</feature>
<evidence type="ECO:0000256" key="2">
    <source>
        <dbReference type="ARBA" id="ARBA00007965"/>
    </source>
</evidence>
<feature type="transmembrane region" description="Helical" evidence="9">
    <location>
        <begin position="1390"/>
        <end position="1415"/>
    </location>
</feature>
<dbReference type="GO" id="GO:0005886">
    <property type="term" value="C:plasma membrane"/>
    <property type="evidence" value="ECO:0007669"/>
    <property type="project" value="TreeGrafter"/>
</dbReference>
<feature type="transmembrane region" description="Helical" evidence="9">
    <location>
        <begin position="1211"/>
        <end position="1231"/>
    </location>
</feature>
<gene>
    <name evidence="11" type="ORF">N0F65_009226</name>
</gene>
<dbReference type="InterPro" id="IPR036259">
    <property type="entry name" value="MFS_trans_sf"/>
</dbReference>
<dbReference type="CDD" id="cd06174">
    <property type="entry name" value="MFS"/>
    <property type="match status" value="2"/>
</dbReference>
<feature type="transmembrane region" description="Helical" evidence="9">
    <location>
        <begin position="229"/>
        <end position="254"/>
    </location>
</feature>
<feature type="transmembrane region" description="Helical" evidence="9">
    <location>
        <begin position="3100"/>
        <end position="3117"/>
    </location>
</feature>
<keyword evidence="12" id="KW-1185">Reference proteome</keyword>
<dbReference type="InterPro" id="IPR003395">
    <property type="entry name" value="RecF/RecN/SMC_N"/>
</dbReference>
<comment type="subcellular location">
    <subcellularLocation>
        <location evidence="1">Membrane</location>
        <topology evidence="1">Multi-pass membrane protein</topology>
    </subcellularLocation>
</comment>
<dbReference type="InterPro" id="IPR027417">
    <property type="entry name" value="P-loop_NTPase"/>
</dbReference>
<feature type="compositionally biased region" description="Acidic residues" evidence="8">
    <location>
        <begin position="1487"/>
        <end position="1496"/>
    </location>
</feature>
<feature type="transmembrane region" description="Helical" evidence="9">
    <location>
        <begin position="3137"/>
        <end position="3161"/>
    </location>
</feature>
<dbReference type="Gene3D" id="1.20.1250.20">
    <property type="entry name" value="MFS general substrate transporter like domains"/>
    <property type="match status" value="4"/>
</dbReference>
<feature type="transmembrane region" description="Helical" evidence="9">
    <location>
        <begin position="199"/>
        <end position="217"/>
    </location>
</feature>
<feature type="transmembrane region" description="Helical" evidence="9">
    <location>
        <begin position="165"/>
        <end position="187"/>
    </location>
</feature>
<keyword evidence="3" id="KW-0813">Transport</keyword>